<dbReference type="InterPro" id="IPR024079">
    <property type="entry name" value="MetalloPept_cat_dom_sf"/>
</dbReference>
<evidence type="ECO:0000313" key="4">
    <source>
        <dbReference type="Proteomes" id="UP000777438"/>
    </source>
</evidence>
<evidence type="ECO:0000313" key="3">
    <source>
        <dbReference type="EMBL" id="KAH6894539.1"/>
    </source>
</evidence>
<feature type="domain" description="Peptidase M12A" evidence="2">
    <location>
        <begin position="120"/>
        <end position="192"/>
    </location>
</feature>
<dbReference type="SUPFAM" id="SSF55486">
    <property type="entry name" value="Metalloproteases ('zincins'), catalytic domain"/>
    <property type="match status" value="1"/>
</dbReference>
<dbReference type="InterPro" id="IPR001506">
    <property type="entry name" value="Peptidase_M12A"/>
</dbReference>
<dbReference type="AlphaFoldDB" id="A0A9P8WE91"/>
<protein>
    <recommendedName>
        <fullName evidence="2">Peptidase M12A domain-containing protein</fullName>
    </recommendedName>
</protein>
<sequence length="339" mass="37474">MSSSSSSSSSGARAVGSNDKLWLPNKHRLKVRFLNGESWEKEMVEHIVRKHYHAVSMRIRFEFLSNEAPGPSDIRITFTTWSKSYVGRDAESHPRKTTMWLNMHPGDHLSKSERQEKRQADILHEFGHALGMQHEHQHPNCNAVWDYRVLQHRTGWGSSTVHGNYDKLENGRLRVGPYDPDSIMHYRIFKGDTQNGITQLKHNIVLSEGDKKFLKAIYPPEKTSNRTSSKKPTKKPEDRIVPRPVRKSKIQTTGGFDPSIVRWVHGSGNTVVEGGGCVQVTGSGQVVVNGDSGVVLNGSGDVWVNGSGHAVVNGSGSVSFRGKGTGQVNGSGSIQSYVG</sequence>
<name>A0A9P8WE91_9HYPO</name>
<gene>
    <name evidence="3" type="ORF">B0T10DRAFT_480692</name>
</gene>
<evidence type="ECO:0000256" key="1">
    <source>
        <dbReference type="SAM" id="MobiDB-lite"/>
    </source>
</evidence>
<dbReference type="GO" id="GO:0004222">
    <property type="term" value="F:metalloendopeptidase activity"/>
    <property type="evidence" value="ECO:0007669"/>
    <property type="project" value="InterPro"/>
</dbReference>
<accession>A0A9P8WE91</accession>
<proteinExistence type="predicted"/>
<feature type="region of interest" description="Disordered" evidence="1">
    <location>
        <begin position="219"/>
        <end position="240"/>
    </location>
</feature>
<organism evidence="3 4">
    <name type="scientific">Thelonectria olida</name>
    <dbReference type="NCBI Taxonomy" id="1576542"/>
    <lineage>
        <taxon>Eukaryota</taxon>
        <taxon>Fungi</taxon>
        <taxon>Dikarya</taxon>
        <taxon>Ascomycota</taxon>
        <taxon>Pezizomycotina</taxon>
        <taxon>Sordariomycetes</taxon>
        <taxon>Hypocreomycetidae</taxon>
        <taxon>Hypocreales</taxon>
        <taxon>Nectriaceae</taxon>
        <taxon>Thelonectria</taxon>
    </lineage>
</organism>
<evidence type="ECO:0000259" key="2">
    <source>
        <dbReference type="Pfam" id="PF01400"/>
    </source>
</evidence>
<dbReference type="EMBL" id="JAGPYM010000005">
    <property type="protein sequence ID" value="KAH6894539.1"/>
    <property type="molecule type" value="Genomic_DNA"/>
</dbReference>
<dbReference type="Pfam" id="PF01400">
    <property type="entry name" value="Astacin"/>
    <property type="match status" value="1"/>
</dbReference>
<keyword evidence="4" id="KW-1185">Reference proteome</keyword>
<dbReference type="Proteomes" id="UP000777438">
    <property type="component" value="Unassembled WGS sequence"/>
</dbReference>
<comment type="caution">
    <text evidence="3">The sequence shown here is derived from an EMBL/GenBank/DDBJ whole genome shotgun (WGS) entry which is preliminary data.</text>
</comment>
<dbReference type="OrthoDB" id="291007at2759"/>
<dbReference type="GO" id="GO:0006508">
    <property type="term" value="P:proteolysis"/>
    <property type="evidence" value="ECO:0007669"/>
    <property type="project" value="InterPro"/>
</dbReference>
<reference evidence="3 4" key="1">
    <citation type="journal article" date="2021" name="Nat. Commun.">
        <title>Genetic determinants of endophytism in the Arabidopsis root mycobiome.</title>
        <authorList>
            <person name="Mesny F."/>
            <person name="Miyauchi S."/>
            <person name="Thiergart T."/>
            <person name="Pickel B."/>
            <person name="Atanasova L."/>
            <person name="Karlsson M."/>
            <person name="Huettel B."/>
            <person name="Barry K.W."/>
            <person name="Haridas S."/>
            <person name="Chen C."/>
            <person name="Bauer D."/>
            <person name="Andreopoulos W."/>
            <person name="Pangilinan J."/>
            <person name="LaButti K."/>
            <person name="Riley R."/>
            <person name="Lipzen A."/>
            <person name="Clum A."/>
            <person name="Drula E."/>
            <person name="Henrissat B."/>
            <person name="Kohler A."/>
            <person name="Grigoriev I.V."/>
            <person name="Martin F.M."/>
            <person name="Hacquard S."/>
        </authorList>
    </citation>
    <scope>NUCLEOTIDE SEQUENCE [LARGE SCALE GENOMIC DNA]</scope>
    <source>
        <strain evidence="3 4">MPI-CAGE-CH-0241</strain>
    </source>
</reference>
<dbReference type="Gene3D" id="3.40.390.10">
    <property type="entry name" value="Collagenase (Catalytic Domain)"/>
    <property type="match status" value="1"/>
</dbReference>